<evidence type="ECO:0000313" key="1">
    <source>
        <dbReference type="EMBL" id="KFX68805.1"/>
    </source>
</evidence>
<accession>A0A0A1YFV9</accession>
<keyword evidence="2" id="KW-1185">Reference proteome</keyword>
<dbReference type="EMBL" id="AWSQ01000004">
    <property type="protein sequence ID" value="KFX68805.1"/>
    <property type="molecule type" value="Genomic_DNA"/>
</dbReference>
<name>A0A0A1YFV9_9PSED</name>
<protein>
    <recommendedName>
        <fullName evidence="3">Short-chain dehydrogenase</fullName>
    </recommendedName>
</protein>
<dbReference type="AlphaFoldDB" id="A0A0A1YFV9"/>
<dbReference type="OrthoDB" id="5513072at2"/>
<dbReference type="Pfam" id="PF00106">
    <property type="entry name" value="adh_short"/>
    <property type="match status" value="1"/>
</dbReference>
<dbReference type="InterPro" id="IPR002347">
    <property type="entry name" value="SDR_fam"/>
</dbReference>
<evidence type="ECO:0008006" key="3">
    <source>
        <dbReference type="Google" id="ProtNLM"/>
    </source>
</evidence>
<dbReference type="STRING" id="1395571.TMS3_0115055"/>
<dbReference type="eggNOG" id="COG4221">
    <property type="taxonomic scope" value="Bacteria"/>
</dbReference>
<organism evidence="1 2">
    <name type="scientific">Pseudomonas taeanensis MS-3</name>
    <dbReference type="NCBI Taxonomy" id="1395571"/>
    <lineage>
        <taxon>Bacteria</taxon>
        <taxon>Pseudomonadati</taxon>
        <taxon>Pseudomonadota</taxon>
        <taxon>Gammaproteobacteria</taxon>
        <taxon>Pseudomonadales</taxon>
        <taxon>Pseudomonadaceae</taxon>
        <taxon>Pseudomonas</taxon>
    </lineage>
</organism>
<dbReference type="InterPro" id="IPR036291">
    <property type="entry name" value="NAD(P)-bd_dom_sf"/>
</dbReference>
<dbReference type="PANTHER" id="PTHR43431:SF7">
    <property type="entry name" value="OXIDOREDUCTASE, SHORT CHAIN DEHYDROGENASE_REDUCTASE FAMILY (AFU_ORTHOLOGUE AFUA_5G14000)"/>
    <property type="match status" value="1"/>
</dbReference>
<dbReference type="SUPFAM" id="SSF51735">
    <property type="entry name" value="NAD(P)-binding Rossmann-fold domains"/>
    <property type="match status" value="1"/>
</dbReference>
<comment type="caution">
    <text evidence="1">The sequence shown here is derived from an EMBL/GenBank/DDBJ whole genome shotgun (WGS) entry which is preliminary data.</text>
</comment>
<dbReference type="PRINTS" id="PR00081">
    <property type="entry name" value="GDHRDH"/>
</dbReference>
<evidence type="ECO:0000313" key="2">
    <source>
        <dbReference type="Proteomes" id="UP000030063"/>
    </source>
</evidence>
<dbReference type="Gene3D" id="3.40.50.720">
    <property type="entry name" value="NAD(P)-binding Rossmann-like Domain"/>
    <property type="match status" value="1"/>
</dbReference>
<proteinExistence type="predicted"/>
<reference evidence="1 2" key="1">
    <citation type="journal article" date="2014" name="Genome Announc.">
        <title>Draft Genome Sequence of Petroleum Oil-Degrading Marine Bacterium Pseudomonas taeanensis Strain MS-3, Isolated from a Crude Oil-Contaminated Seashore.</title>
        <authorList>
            <person name="Lee S.Y."/>
            <person name="Kim S.H."/>
            <person name="Lee D.G."/>
            <person name="Shin S."/>
            <person name="Yun S.H."/>
            <person name="Choi C.W."/>
            <person name="Chung Y.H."/>
            <person name="Choi J.S."/>
            <person name="Kahng H.Y."/>
            <person name="Kim S.I."/>
        </authorList>
    </citation>
    <scope>NUCLEOTIDE SEQUENCE [LARGE SCALE GENOMIC DNA]</scope>
    <source>
        <strain evidence="1 2">MS-3</strain>
    </source>
</reference>
<dbReference type="RefSeq" id="WP_025166031.1">
    <property type="nucleotide sequence ID" value="NZ_AWSQ01000004.1"/>
</dbReference>
<dbReference type="Proteomes" id="UP000030063">
    <property type="component" value="Unassembled WGS sequence"/>
</dbReference>
<dbReference type="PANTHER" id="PTHR43431">
    <property type="entry name" value="OXIDOREDUCTASE, SHORT CHAIN DEHYDROGENASE/REDUCTASE FAMILY (AFU_ORTHOLOGUE AFUA_5G14000)"/>
    <property type="match status" value="1"/>
</dbReference>
<gene>
    <name evidence="1" type="ORF">TMS3_0115055</name>
</gene>
<sequence>MNNQRAVAVVAGVGPGLSAAVCRKLAAQGYAVAGLARSREVGEHLAQEIGNTGGVMQLFTCDLSDEVALSQAYDAIEADLGVPEVLVYTAGAFLCQSLVDTKAADFETLWRVNCLGAFLCAQQAVPRMQQRGGGTVIFTGATSAVKPGARFAAFGSSKFAQRGLAQAMARELGPQGIHVAHVILDGVIGVAGEDESSCLKAEAIAASYLHLIQQDRSAWTFELDLRPDVERF</sequence>